<dbReference type="KEGG" id="sphj:BSL82_03170"/>
<dbReference type="GO" id="GO:0003677">
    <property type="term" value="F:DNA binding"/>
    <property type="evidence" value="ECO:0007669"/>
    <property type="project" value="UniProtKB-KW"/>
</dbReference>
<evidence type="ECO:0000259" key="3">
    <source>
        <dbReference type="PROSITE" id="PS50043"/>
    </source>
</evidence>
<dbReference type="PROSITE" id="PS50043">
    <property type="entry name" value="HTH_LUXR_2"/>
    <property type="match status" value="1"/>
</dbReference>
<evidence type="ECO:0000313" key="6">
    <source>
        <dbReference type="Proteomes" id="UP000182063"/>
    </source>
</evidence>
<keyword evidence="6" id="KW-1185">Reference proteome</keyword>
<dbReference type="PROSITE" id="PS50110">
    <property type="entry name" value="RESPONSE_REGULATORY"/>
    <property type="match status" value="1"/>
</dbReference>
<feature type="domain" description="HTH luxR-type" evidence="3">
    <location>
        <begin position="195"/>
        <end position="260"/>
    </location>
</feature>
<dbReference type="Pfam" id="PF00196">
    <property type="entry name" value="GerE"/>
    <property type="match status" value="1"/>
</dbReference>
<dbReference type="InterPro" id="IPR001789">
    <property type="entry name" value="Sig_transdc_resp-reg_receiver"/>
</dbReference>
<dbReference type="SMART" id="SM00421">
    <property type="entry name" value="HTH_LUXR"/>
    <property type="match status" value="1"/>
</dbReference>
<dbReference type="PANTHER" id="PTHR45566">
    <property type="entry name" value="HTH-TYPE TRANSCRIPTIONAL REGULATOR YHJB-RELATED"/>
    <property type="match status" value="1"/>
</dbReference>
<dbReference type="EMBL" id="CP018221">
    <property type="protein sequence ID" value="API58424.1"/>
    <property type="molecule type" value="Genomic_DNA"/>
</dbReference>
<dbReference type="InterPro" id="IPR000792">
    <property type="entry name" value="Tscrpt_reg_LuxR_C"/>
</dbReference>
<feature type="domain" description="Response regulatory" evidence="4">
    <location>
        <begin position="50"/>
        <end position="170"/>
    </location>
</feature>
<evidence type="ECO:0000256" key="1">
    <source>
        <dbReference type="ARBA" id="ARBA00023125"/>
    </source>
</evidence>
<dbReference type="Proteomes" id="UP000182063">
    <property type="component" value="Chromosome"/>
</dbReference>
<dbReference type="SUPFAM" id="SSF46894">
    <property type="entry name" value="C-terminal effector domain of the bipartite response regulators"/>
    <property type="match status" value="1"/>
</dbReference>
<dbReference type="InterPro" id="IPR036388">
    <property type="entry name" value="WH-like_DNA-bd_sf"/>
</dbReference>
<dbReference type="SUPFAM" id="SSF52172">
    <property type="entry name" value="CheY-like"/>
    <property type="match status" value="1"/>
</dbReference>
<name>A0A1L3ZS20_9SPHN</name>
<comment type="caution">
    <text evidence="2">Lacks conserved residue(s) required for the propagation of feature annotation.</text>
</comment>
<proteinExistence type="predicted"/>
<dbReference type="InterPro" id="IPR011006">
    <property type="entry name" value="CheY-like_superfamily"/>
</dbReference>
<evidence type="ECO:0000259" key="4">
    <source>
        <dbReference type="PROSITE" id="PS50110"/>
    </source>
</evidence>
<gene>
    <name evidence="5" type="ORF">BSL82_03170</name>
</gene>
<dbReference type="RefSeq" id="WP_072595997.1">
    <property type="nucleotide sequence ID" value="NZ_CP018221.1"/>
</dbReference>
<organism evidence="5 6">
    <name type="scientific">Tardibacter chloracetimidivorans</name>
    <dbReference type="NCBI Taxonomy" id="1921510"/>
    <lineage>
        <taxon>Bacteria</taxon>
        <taxon>Pseudomonadati</taxon>
        <taxon>Pseudomonadota</taxon>
        <taxon>Alphaproteobacteria</taxon>
        <taxon>Sphingomonadales</taxon>
        <taxon>Sphingomonadaceae</taxon>
        <taxon>Tardibacter</taxon>
    </lineage>
</organism>
<dbReference type="CDD" id="cd06170">
    <property type="entry name" value="LuxR_C_like"/>
    <property type="match status" value="1"/>
</dbReference>
<sequence>MAEIIPLLETRRAQRGWSDGHDNVSRIVPKRVSARPSRSDTADAALQGFRILVIDPQPLTRNCLIAAMRDIANLVDITAVEGAEEAARLTNSGALFDVAIHNLDHSAPDPGSLMQAVSPVLSAIEDIPLIVLAASTETSFLTTAMKLGVSAYLTSDTPLATMLDAIRLLSSGWMIYPAFKQEETPHGGHLIAPRENGASPRLTPRQEQVLKCLATGMPNKTIAFQLKMSESTVKAHIKEIMQRLGAANRTQVVALMGRND</sequence>
<dbReference type="GO" id="GO:0006355">
    <property type="term" value="P:regulation of DNA-templated transcription"/>
    <property type="evidence" value="ECO:0007669"/>
    <property type="project" value="InterPro"/>
</dbReference>
<dbReference type="PRINTS" id="PR00038">
    <property type="entry name" value="HTHLUXR"/>
</dbReference>
<dbReference type="InterPro" id="IPR016032">
    <property type="entry name" value="Sig_transdc_resp-reg_C-effctor"/>
</dbReference>
<dbReference type="GO" id="GO:0000160">
    <property type="term" value="P:phosphorelay signal transduction system"/>
    <property type="evidence" value="ECO:0007669"/>
    <property type="project" value="InterPro"/>
</dbReference>
<accession>A0A1L3ZS20</accession>
<dbReference type="AlphaFoldDB" id="A0A1L3ZS20"/>
<evidence type="ECO:0000313" key="5">
    <source>
        <dbReference type="EMBL" id="API58424.1"/>
    </source>
</evidence>
<evidence type="ECO:0000256" key="2">
    <source>
        <dbReference type="PROSITE-ProRule" id="PRU00169"/>
    </source>
</evidence>
<dbReference type="STRING" id="1921510.BSL82_03170"/>
<dbReference type="OrthoDB" id="7272316at2"/>
<protein>
    <recommendedName>
        <fullName evidence="7">DNA-binding response regulator</fullName>
    </recommendedName>
</protein>
<keyword evidence="1" id="KW-0238">DNA-binding</keyword>
<dbReference type="PANTHER" id="PTHR45566:SF1">
    <property type="entry name" value="HTH-TYPE TRANSCRIPTIONAL REGULATOR YHJB-RELATED"/>
    <property type="match status" value="1"/>
</dbReference>
<dbReference type="Gene3D" id="3.40.50.2300">
    <property type="match status" value="1"/>
</dbReference>
<evidence type="ECO:0008006" key="7">
    <source>
        <dbReference type="Google" id="ProtNLM"/>
    </source>
</evidence>
<dbReference type="InterPro" id="IPR051015">
    <property type="entry name" value="EvgA-like"/>
</dbReference>
<dbReference type="Gene3D" id="1.10.10.10">
    <property type="entry name" value="Winged helix-like DNA-binding domain superfamily/Winged helix DNA-binding domain"/>
    <property type="match status" value="1"/>
</dbReference>
<reference evidence="6" key="1">
    <citation type="submission" date="2016-11" db="EMBL/GenBank/DDBJ databases">
        <title>Complete Genome Sequence of alachlor-degrading Sphingomonas sp. strain JJ-A5.</title>
        <authorList>
            <person name="Lee H."/>
            <person name="Ka J.-O."/>
        </authorList>
    </citation>
    <scope>NUCLEOTIDE SEQUENCE [LARGE SCALE GENOMIC DNA]</scope>
    <source>
        <strain evidence="6">JJ-A5</strain>
    </source>
</reference>